<keyword evidence="10 11" id="KW-0694">RNA-binding</keyword>
<dbReference type="FunFam" id="3.40.1360.10:FF:000006">
    <property type="entry name" value="Ribonuclease M5"/>
    <property type="match status" value="1"/>
</dbReference>
<evidence type="ECO:0000256" key="5">
    <source>
        <dbReference type="ARBA" id="ARBA00022723"/>
    </source>
</evidence>
<keyword evidence="6 11" id="KW-0699">rRNA-binding</keyword>
<dbReference type="SUPFAM" id="SSF110455">
    <property type="entry name" value="Toprim domain"/>
    <property type="match status" value="1"/>
</dbReference>
<dbReference type="GO" id="GO:0043822">
    <property type="term" value="F:ribonuclease M5 activity"/>
    <property type="evidence" value="ECO:0007669"/>
    <property type="project" value="UniProtKB-UniRule"/>
</dbReference>
<keyword evidence="5" id="KW-0479">Metal-binding</keyword>
<evidence type="ECO:0000256" key="12">
    <source>
        <dbReference type="NCBIfam" id="TIGR00334"/>
    </source>
</evidence>
<sequence length="205" mass="22954">MTLYEYKDKLIRDNKGKEEILLIKEVIVVEGKDDIAAVKKAVNAEMIATGGFGINAKVIARIKEAQKRKGVIVLTDPDFAGEKIRKIIAKRVPGIKHAYIAQEDGIKDDDIGVENASPEVIIEALNRAKVTLEEKVETFDAQDMFYFRLNGDPNAKARRIKLGNKLGIGYGNANQMLSRLNNYGITKEEFIEAIKYVDAELEKEK</sequence>
<evidence type="ECO:0000256" key="10">
    <source>
        <dbReference type="ARBA" id="ARBA00022884"/>
    </source>
</evidence>
<protein>
    <recommendedName>
        <fullName evidence="11 12">Ribonuclease M5</fullName>
        <ecNumber evidence="11 12">3.1.26.8</ecNumber>
    </recommendedName>
    <alternativeName>
        <fullName evidence="11">RNase M5</fullName>
    </alternativeName>
    <alternativeName>
        <fullName evidence="11">Ribosomal RNA terminal maturase M5</fullName>
    </alternativeName>
</protein>
<keyword evidence="7 11" id="KW-0255">Endonuclease</keyword>
<dbReference type="GO" id="GO:0006364">
    <property type="term" value="P:rRNA processing"/>
    <property type="evidence" value="ECO:0007669"/>
    <property type="project" value="UniProtKB-UniRule"/>
</dbReference>
<dbReference type="PANTHER" id="PTHR39156:SF1">
    <property type="entry name" value="RIBONUCLEASE M5"/>
    <property type="match status" value="1"/>
</dbReference>
<keyword evidence="2 11" id="KW-0690">Ribosome biogenesis</keyword>
<keyword evidence="3 11" id="KW-0698">rRNA processing</keyword>
<evidence type="ECO:0000256" key="11">
    <source>
        <dbReference type="HAMAP-Rule" id="MF_01469"/>
    </source>
</evidence>
<dbReference type="CDD" id="cd01027">
    <property type="entry name" value="TOPRIM_RNase_M5_like"/>
    <property type="match status" value="1"/>
</dbReference>
<dbReference type="STRING" id="84024.ERS852471_01431"/>
<comment type="similarity">
    <text evidence="11">Belongs to the ribonuclease M5 family.</text>
</comment>
<comment type="subcellular location">
    <subcellularLocation>
        <location evidence="11">Cytoplasm</location>
    </subcellularLocation>
</comment>
<keyword evidence="1 11" id="KW-0963">Cytoplasm</keyword>
<accession>A0A173ZFM2</accession>
<keyword evidence="9" id="KW-0460">Magnesium</keyword>
<dbReference type="Gene3D" id="3.40.1360.10">
    <property type="match status" value="1"/>
</dbReference>
<dbReference type="Pfam" id="PF13331">
    <property type="entry name" value="DUF4093"/>
    <property type="match status" value="1"/>
</dbReference>
<dbReference type="GO" id="GO:0005737">
    <property type="term" value="C:cytoplasm"/>
    <property type="evidence" value="ECO:0007669"/>
    <property type="project" value="UniProtKB-SubCell"/>
</dbReference>
<dbReference type="Pfam" id="PF01751">
    <property type="entry name" value="Toprim"/>
    <property type="match status" value="1"/>
</dbReference>
<feature type="domain" description="Toprim" evidence="13">
    <location>
        <begin position="24"/>
        <end position="107"/>
    </location>
</feature>
<organism evidence="14 15">
    <name type="scientific">Clostridium disporicum</name>
    <dbReference type="NCBI Taxonomy" id="84024"/>
    <lineage>
        <taxon>Bacteria</taxon>
        <taxon>Bacillati</taxon>
        <taxon>Bacillota</taxon>
        <taxon>Clostridia</taxon>
        <taxon>Eubacteriales</taxon>
        <taxon>Clostridiaceae</taxon>
        <taxon>Clostridium</taxon>
    </lineage>
</organism>
<dbReference type="Proteomes" id="UP000095558">
    <property type="component" value="Unassembled WGS sequence"/>
</dbReference>
<dbReference type="GO" id="GO:0046872">
    <property type="term" value="F:metal ion binding"/>
    <property type="evidence" value="ECO:0007669"/>
    <property type="project" value="UniProtKB-KW"/>
</dbReference>
<dbReference type="HAMAP" id="MF_01469">
    <property type="entry name" value="RNase_M5"/>
    <property type="match status" value="1"/>
</dbReference>
<keyword evidence="14" id="KW-0413">Isomerase</keyword>
<evidence type="ECO:0000256" key="3">
    <source>
        <dbReference type="ARBA" id="ARBA00022552"/>
    </source>
</evidence>
<evidence type="ECO:0000256" key="2">
    <source>
        <dbReference type="ARBA" id="ARBA00022517"/>
    </source>
</evidence>
<name>A0A173ZFM2_9CLOT</name>
<dbReference type="AlphaFoldDB" id="A0A173ZFM2"/>
<comment type="catalytic activity">
    <reaction evidence="11">
        <text>Endonucleolytic cleavage of RNA, removing 21 and 42 nucleotides, respectively, from the 5'- and 3'-termini of a 5S-rRNA precursor.</text>
        <dbReference type="EC" id="3.1.26.8"/>
    </reaction>
</comment>
<dbReference type="PROSITE" id="PS50880">
    <property type="entry name" value="TOPRIM"/>
    <property type="match status" value="1"/>
</dbReference>
<dbReference type="InterPro" id="IPR025156">
    <property type="entry name" value="RNase_M5_C"/>
</dbReference>
<evidence type="ECO:0000256" key="6">
    <source>
        <dbReference type="ARBA" id="ARBA00022730"/>
    </source>
</evidence>
<evidence type="ECO:0000256" key="7">
    <source>
        <dbReference type="ARBA" id="ARBA00022759"/>
    </source>
</evidence>
<evidence type="ECO:0000256" key="1">
    <source>
        <dbReference type="ARBA" id="ARBA00022490"/>
    </source>
</evidence>
<keyword evidence="4 11" id="KW-0540">Nuclease</keyword>
<dbReference type="InterPro" id="IPR006171">
    <property type="entry name" value="TOPRIM_dom"/>
</dbReference>
<dbReference type="NCBIfam" id="TIGR00334">
    <property type="entry name" value="5S_RNA_mat_M5"/>
    <property type="match status" value="1"/>
</dbReference>
<dbReference type="SMART" id="SM00493">
    <property type="entry name" value="TOPRIM"/>
    <property type="match status" value="1"/>
</dbReference>
<evidence type="ECO:0000256" key="4">
    <source>
        <dbReference type="ARBA" id="ARBA00022722"/>
    </source>
</evidence>
<comment type="function">
    <text evidence="11">Required for correct processing of both the 5' and 3' ends of 5S rRNA precursor. Cleaves both sides of a double-stranded region yielding mature 5S rRNA in one step.</text>
</comment>
<dbReference type="EMBL" id="CYZV01000005">
    <property type="protein sequence ID" value="CUN73925.1"/>
    <property type="molecule type" value="Genomic_DNA"/>
</dbReference>
<dbReference type="InterPro" id="IPR034141">
    <property type="entry name" value="TOPRIM_RNase_M5-like"/>
</dbReference>
<dbReference type="EC" id="3.1.26.8" evidence="11 12"/>
<evidence type="ECO:0000256" key="8">
    <source>
        <dbReference type="ARBA" id="ARBA00022801"/>
    </source>
</evidence>
<dbReference type="GO" id="GO:0016853">
    <property type="term" value="F:isomerase activity"/>
    <property type="evidence" value="ECO:0007669"/>
    <property type="project" value="UniProtKB-KW"/>
</dbReference>
<keyword evidence="8 11" id="KW-0378">Hydrolase</keyword>
<dbReference type="GO" id="GO:0019843">
    <property type="term" value="F:rRNA binding"/>
    <property type="evidence" value="ECO:0007669"/>
    <property type="project" value="UniProtKB-KW"/>
</dbReference>
<proteinExistence type="inferred from homology"/>
<gene>
    <name evidence="11" type="primary">rnmV</name>
    <name evidence="14" type="ORF">ERS852470_00605</name>
</gene>
<reference evidence="14 15" key="1">
    <citation type="submission" date="2015-09" db="EMBL/GenBank/DDBJ databases">
        <authorList>
            <consortium name="Pathogen Informatics"/>
        </authorList>
    </citation>
    <scope>NUCLEOTIDE SEQUENCE [LARGE SCALE GENOMIC DNA]</scope>
    <source>
        <strain evidence="14 15">2789STDY5834855</strain>
    </source>
</reference>
<evidence type="ECO:0000259" key="13">
    <source>
        <dbReference type="PROSITE" id="PS50880"/>
    </source>
</evidence>
<evidence type="ECO:0000313" key="15">
    <source>
        <dbReference type="Proteomes" id="UP000095558"/>
    </source>
</evidence>
<dbReference type="PANTHER" id="PTHR39156">
    <property type="entry name" value="RIBONUCLEASE M5"/>
    <property type="match status" value="1"/>
</dbReference>
<evidence type="ECO:0000256" key="9">
    <source>
        <dbReference type="ARBA" id="ARBA00022842"/>
    </source>
</evidence>
<dbReference type="InterPro" id="IPR004466">
    <property type="entry name" value="RNase_M5"/>
</dbReference>
<evidence type="ECO:0000313" key="14">
    <source>
        <dbReference type="EMBL" id="CUN73925.1"/>
    </source>
</evidence>